<protein>
    <recommendedName>
        <fullName evidence="9">Protein-L-isoaspartate O-methyltransferase</fullName>
        <ecNumber evidence="9">2.1.1.77</ecNumber>
    </recommendedName>
    <alternativeName>
        <fullName evidence="9">L-isoaspartyl protein carboxyl methyltransferase</fullName>
    </alternativeName>
    <alternativeName>
        <fullName evidence="9">Protein L-isoaspartyl methyltransferase</fullName>
    </alternativeName>
    <alternativeName>
        <fullName evidence="9">Protein-beta-aspartate methyltransferase</fullName>
        <shortName evidence="9">PIMT</shortName>
    </alternativeName>
</protein>
<organism evidence="10 11">
    <name type="scientific">Methanocalculus taiwanensis</name>
    <dbReference type="NCBI Taxonomy" id="106207"/>
    <lineage>
        <taxon>Archaea</taxon>
        <taxon>Methanobacteriati</taxon>
        <taxon>Methanobacteriota</taxon>
        <taxon>Stenosarchaea group</taxon>
        <taxon>Methanomicrobia</taxon>
        <taxon>Methanomicrobiales</taxon>
        <taxon>Methanocalculaceae</taxon>
        <taxon>Methanocalculus</taxon>
    </lineage>
</organism>
<keyword evidence="4 9" id="KW-0489">Methyltransferase</keyword>
<feature type="active site" evidence="9">
    <location>
        <position position="63"/>
    </location>
</feature>
<dbReference type="AlphaFoldDB" id="A0ABD4TPG3"/>
<dbReference type="GO" id="GO:0032259">
    <property type="term" value="P:methylation"/>
    <property type="evidence" value="ECO:0007669"/>
    <property type="project" value="UniProtKB-KW"/>
</dbReference>
<evidence type="ECO:0000313" key="10">
    <source>
        <dbReference type="EMBL" id="MCQ1539165.1"/>
    </source>
</evidence>
<evidence type="ECO:0000256" key="5">
    <source>
        <dbReference type="ARBA" id="ARBA00022679"/>
    </source>
</evidence>
<dbReference type="InterPro" id="IPR029063">
    <property type="entry name" value="SAM-dependent_MTases_sf"/>
</dbReference>
<dbReference type="PANTHER" id="PTHR11579:SF0">
    <property type="entry name" value="PROTEIN-L-ISOASPARTATE(D-ASPARTATE) O-METHYLTRANSFERASE"/>
    <property type="match status" value="1"/>
</dbReference>
<dbReference type="HAMAP" id="MF_00090">
    <property type="entry name" value="PIMT"/>
    <property type="match status" value="1"/>
</dbReference>
<dbReference type="Gene3D" id="3.40.50.150">
    <property type="entry name" value="Vaccinia Virus protein VP39"/>
    <property type="match status" value="1"/>
</dbReference>
<dbReference type="PANTHER" id="PTHR11579">
    <property type="entry name" value="PROTEIN-L-ISOASPARTATE O-METHYLTRANSFERASE"/>
    <property type="match status" value="1"/>
</dbReference>
<dbReference type="CDD" id="cd02440">
    <property type="entry name" value="AdoMet_MTases"/>
    <property type="match status" value="1"/>
</dbReference>
<dbReference type="PROSITE" id="PS01279">
    <property type="entry name" value="PCMT"/>
    <property type="match status" value="1"/>
</dbReference>
<evidence type="ECO:0000256" key="8">
    <source>
        <dbReference type="ARBA" id="ARBA00029295"/>
    </source>
</evidence>
<evidence type="ECO:0000256" key="4">
    <source>
        <dbReference type="ARBA" id="ARBA00022603"/>
    </source>
</evidence>
<dbReference type="GO" id="GO:0030091">
    <property type="term" value="P:protein repair"/>
    <property type="evidence" value="ECO:0007669"/>
    <property type="project" value="UniProtKB-UniRule"/>
</dbReference>
<reference evidence="10 11" key="1">
    <citation type="submission" date="2019-08" db="EMBL/GenBank/DDBJ databases">
        <authorList>
            <person name="Chen S.-C."/>
            <person name="Lai M.-C."/>
            <person name="You Y.-T."/>
        </authorList>
    </citation>
    <scope>NUCLEOTIDE SEQUENCE [LARGE SCALE GENOMIC DNA]</scope>
    <source>
        <strain evidence="10 11">P2F9704a</strain>
    </source>
</reference>
<dbReference type="InterPro" id="IPR000682">
    <property type="entry name" value="PCMT"/>
</dbReference>
<name>A0ABD4TPG3_9EURY</name>
<proteinExistence type="inferred from homology"/>
<dbReference type="SUPFAM" id="SSF53335">
    <property type="entry name" value="S-adenosyl-L-methionine-dependent methyltransferases"/>
    <property type="match status" value="1"/>
</dbReference>
<dbReference type="EMBL" id="VOTZ01000021">
    <property type="protein sequence ID" value="MCQ1539165.1"/>
    <property type="molecule type" value="Genomic_DNA"/>
</dbReference>
<dbReference type="Proteomes" id="UP001524383">
    <property type="component" value="Unassembled WGS sequence"/>
</dbReference>
<dbReference type="GO" id="GO:0004719">
    <property type="term" value="F:protein-L-isoaspartate (D-aspartate) O-methyltransferase activity"/>
    <property type="evidence" value="ECO:0007669"/>
    <property type="project" value="UniProtKB-UniRule"/>
</dbReference>
<gene>
    <name evidence="9" type="primary">pcm</name>
    <name evidence="10" type="ORF">FTO68_09255</name>
</gene>
<sequence length="215" mass="23833">MNDLFVHLRRSMVNDQIRSRGITDERVLLAMEEVERHLFVPHDLEREAYHDSPLPIGHGQTISQPYIVAEMTALLRLRPGDSVLEVGTGSGYQAALLAIISGRVISIERIPEVARRAEENLRRAGVEGVRIFVSDGTAGYPEAAPYDAILVTAAAPSVPTPLFSQLADGGRLVAPVGDRNIQHLVRITRQGDEFLQECFEPVRFVPLIGEYGWQE</sequence>
<dbReference type="EC" id="2.1.1.77" evidence="9"/>
<evidence type="ECO:0000256" key="1">
    <source>
        <dbReference type="ARBA" id="ARBA00004496"/>
    </source>
</evidence>
<evidence type="ECO:0000256" key="3">
    <source>
        <dbReference type="ARBA" id="ARBA00022490"/>
    </source>
</evidence>
<evidence type="ECO:0000256" key="7">
    <source>
        <dbReference type="ARBA" id="ARBA00025330"/>
    </source>
</evidence>
<dbReference type="Pfam" id="PF01135">
    <property type="entry name" value="PCMT"/>
    <property type="match status" value="1"/>
</dbReference>
<comment type="similarity">
    <text evidence="2 9">Belongs to the methyltransferase superfamily. L-isoaspartyl/D-aspartyl protein methyltransferase family.</text>
</comment>
<dbReference type="GO" id="GO:0005737">
    <property type="term" value="C:cytoplasm"/>
    <property type="evidence" value="ECO:0007669"/>
    <property type="project" value="UniProtKB-SubCell"/>
</dbReference>
<comment type="function">
    <text evidence="7 9">Catalyzes the methyl esterification of L-isoaspartyl residues in peptides and proteins that result from spontaneous decomposition of normal L-aspartyl and L-asparaginyl residues. It plays a role in the repair and/or degradation of damaged proteins.</text>
</comment>
<evidence type="ECO:0000256" key="6">
    <source>
        <dbReference type="ARBA" id="ARBA00022691"/>
    </source>
</evidence>
<comment type="catalytic activity">
    <reaction evidence="8 9">
        <text>[protein]-L-isoaspartate + S-adenosyl-L-methionine = [protein]-L-isoaspartate alpha-methyl ester + S-adenosyl-L-homocysteine</text>
        <dbReference type="Rhea" id="RHEA:12705"/>
        <dbReference type="Rhea" id="RHEA-COMP:12143"/>
        <dbReference type="Rhea" id="RHEA-COMP:12144"/>
        <dbReference type="ChEBI" id="CHEBI:57856"/>
        <dbReference type="ChEBI" id="CHEBI:59789"/>
        <dbReference type="ChEBI" id="CHEBI:90596"/>
        <dbReference type="ChEBI" id="CHEBI:90598"/>
        <dbReference type="EC" id="2.1.1.77"/>
    </reaction>
</comment>
<evidence type="ECO:0000313" key="11">
    <source>
        <dbReference type="Proteomes" id="UP001524383"/>
    </source>
</evidence>
<evidence type="ECO:0000256" key="2">
    <source>
        <dbReference type="ARBA" id="ARBA00005369"/>
    </source>
</evidence>
<evidence type="ECO:0000256" key="9">
    <source>
        <dbReference type="HAMAP-Rule" id="MF_00090"/>
    </source>
</evidence>
<keyword evidence="6 9" id="KW-0949">S-adenosyl-L-methionine</keyword>
<accession>A0ABD4TPG3</accession>
<keyword evidence="5 9" id="KW-0808">Transferase</keyword>
<dbReference type="NCBIfam" id="TIGR00080">
    <property type="entry name" value="pimt"/>
    <property type="match status" value="1"/>
</dbReference>
<keyword evidence="3 9" id="KW-0963">Cytoplasm</keyword>
<comment type="caution">
    <text evidence="10">The sequence shown here is derived from an EMBL/GenBank/DDBJ whole genome shotgun (WGS) entry which is preliminary data.</text>
</comment>
<comment type="subcellular location">
    <subcellularLocation>
        <location evidence="1 9">Cytoplasm</location>
    </subcellularLocation>
</comment>
<dbReference type="RefSeq" id="WP_255333131.1">
    <property type="nucleotide sequence ID" value="NZ_VOTZ01000021.1"/>
</dbReference>
<dbReference type="FunFam" id="3.40.50.150:FF:000010">
    <property type="entry name" value="Protein-L-isoaspartate O-methyltransferase"/>
    <property type="match status" value="1"/>
</dbReference>
<dbReference type="NCBIfam" id="NF001453">
    <property type="entry name" value="PRK00312.1"/>
    <property type="match status" value="1"/>
</dbReference>
<keyword evidence="11" id="KW-1185">Reference proteome</keyword>